<dbReference type="EMBL" id="WIGN01000233">
    <property type="protein sequence ID" value="KAF6803611.1"/>
    <property type="molecule type" value="Genomic_DNA"/>
</dbReference>
<dbReference type="Proteomes" id="UP000652219">
    <property type="component" value="Unassembled WGS sequence"/>
</dbReference>
<dbReference type="PANTHER" id="PTHR47706:SF9">
    <property type="entry name" value="NMRA-LIKE DOMAIN-CONTAINING PROTEIN-RELATED"/>
    <property type="match status" value="1"/>
</dbReference>
<dbReference type="AlphaFoldDB" id="A0A8H6MPQ6"/>
<evidence type="ECO:0000259" key="4">
    <source>
        <dbReference type="Pfam" id="PF13460"/>
    </source>
</evidence>
<evidence type="ECO:0000313" key="5">
    <source>
        <dbReference type="EMBL" id="KAF6803611.1"/>
    </source>
</evidence>
<accession>A0A8H6MPQ6</accession>
<evidence type="ECO:0000313" key="6">
    <source>
        <dbReference type="Proteomes" id="UP000652219"/>
    </source>
</evidence>
<protein>
    <submittedName>
        <fullName evidence="5">NmrA-like family protein</fullName>
    </submittedName>
</protein>
<dbReference type="Pfam" id="PF13460">
    <property type="entry name" value="NAD_binding_10"/>
    <property type="match status" value="1"/>
</dbReference>
<dbReference type="Gene3D" id="3.40.50.720">
    <property type="entry name" value="NAD(P)-binding Rossmann-like Domain"/>
    <property type="match status" value="1"/>
</dbReference>
<proteinExistence type="inferred from homology"/>
<dbReference type="InterPro" id="IPR036291">
    <property type="entry name" value="NAD(P)-bd_dom_sf"/>
</dbReference>
<organism evidence="5 6">
    <name type="scientific">Colletotrichum sojae</name>
    <dbReference type="NCBI Taxonomy" id="2175907"/>
    <lineage>
        <taxon>Eukaryota</taxon>
        <taxon>Fungi</taxon>
        <taxon>Dikarya</taxon>
        <taxon>Ascomycota</taxon>
        <taxon>Pezizomycotina</taxon>
        <taxon>Sordariomycetes</taxon>
        <taxon>Hypocreomycetidae</taxon>
        <taxon>Glomerellales</taxon>
        <taxon>Glomerellaceae</taxon>
        <taxon>Colletotrichum</taxon>
        <taxon>Colletotrichum orchidearum species complex</taxon>
    </lineage>
</organism>
<evidence type="ECO:0000256" key="1">
    <source>
        <dbReference type="ARBA" id="ARBA00005725"/>
    </source>
</evidence>
<keyword evidence="6" id="KW-1185">Reference proteome</keyword>
<dbReference type="InterPro" id="IPR051609">
    <property type="entry name" value="NmrA/Isoflavone_reductase-like"/>
</dbReference>
<comment type="similarity">
    <text evidence="1">Belongs to the NmrA-type oxidoreductase family. Isoflavone reductase subfamily.</text>
</comment>
<name>A0A8H6MPQ6_9PEZI</name>
<gene>
    <name evidence="5" type="ORF">CSOJ01_10799</name>
</gene>
<sequence length="261" mass="27757">MTIQTVAIVGANGTLGTQLLSSLLQAGSFDVTVIKRAGSAPPPLPDARIATVDAEFSFDSLVEALKGQDAAVAAFPPRDPDAYLRLARAAAATGVKLCIPADFGSIDAENPRARAGGALAEAHGRFSWTGVVCGHFCEWGLREHLFHADLQKRTIEILDGGRHRASATTLPRVGEAVVELVRALEKASGARWTVKDTDSETFIEERRAKADAGDFMAMEDLAFAIGTLHADWTGREDFAMDLLGFEDEDLDAVVAGVLAQP</sequence>
<feature type="domain" description="NAD(P)-binding" evidence="4">
    <location>
        <begin position="10"/>
        <end position="112"/>
    </location>
</feature>
<dbReference type="InterPro" id="IPR016040">
    <property type="entry name" value="NAD(P)-bd_dom"/>
</dbReference>
<keyword evidence="2" id="KW-0521">NADP</keyword>
<evidence type="ECO:0000256" key="3">
    <source>
        <dbReference type="ARBA" id="ARBA00023002"/>
    </source>
</evidence>
<dbReference type="SUPFAM" id="SSF51735">
    <property type="entry name" value="NAD(P)-binding Rossmann-fold domains"/>
    <property type="match status" value="1"/>
</dbReference>
<reference evidence="5 6" key="1">
    <citation type="journal article" date="2020" name="Phytopathology">
        <title>Genome Sequence Resources of Colletotrichum truncatum, C. plurivorum, C. musicola, and C. sojae: Four Species Pathogenic to Soybean (Glycine max).</title>
        <authorList>
            <person name="Rogerio F."/>
            <person name="Boufleur T.R."/>
            <person name="Ciampi-Guillardi M."/>
            <person name="Sukno S.A."/>
            <person name="Thon M.R."/>
            <person name="Massola Junior N.S."/>
            <person name="Baroncelli R."/>
        </authorList>
    </citation>
    <scope>NUCLEOTIDE SEQUENCE [LARGE SCALE GENOMIC DNA]</scope>
    <source>
        <strain evidence="5 6">LFN0009</strain>
    </source>
</reference>
<comment type="caution">
    <text evidence="5">The sequence shown here is derived from an EMBL/GenBank/DDBJ whole genome shotgun (WGS) entry which is preliminary data.</text>
</comment>
<keyword evidence="3" id="KW-0560">Oxidoreductase</keyword>
<dbReference type="GO" id="GO:0016491">
    <property type="term" value="F:oxidoreductase activity"/>
    <property type="evidence" value="ECO:0007669"/>
    <property type="project" value="UniProtKB-KW"/>
</dbReference>
<dbReference type="PANTHER" id="PTHR47706">
    <property type="entry name" value="NMRA-LIKE FAMILY PROTEIN"/>
    <property type="match status" value="1"/>
</dbReference>
<evidence type="ECO:0000256" key="2">
    <source>
        <dbReference type="ARBA" id="ARBA00022857"/>
    </source>
</evidence>